<reference evidence="10 11" key="1">
    <citation type="submission" date="2024-04" db="EMBL/GenBank/DDBJ databases">
        <title>Defined microbial consortia suppress multidrug-resistant proinflammatory Enterobacteriaceae via ecological control.</title>
        <authorList>
            <person name="Furuichi M."/>
            <person name="Kawaguchi T."/>
            <person name="Pust M."/>
            <person name="Yasuma K."/>
            <person name="Plichta D."/>
            <person name="Hasegawa N."/>
            <person name="Ohya T."/>
            <person name="Bhattarai S."/>
            <person name="Sasajima S."/>
            <person name="Aoto Y."/>
            <person name="Tuganbaev T."/>
            <person name="Yaginuma M."/>
            <person name="Ueda M."/>
            <person name="Okahashi N."/>
            <person name="Amafuji K."/>
            <person name="Kiridooshi Y."/>
            <person name="Sugita K."/>
            <person name="Strazar M."/>
            <person name="Skelly A."/>
            <person name="Suda W."/>
            <person name="Hattori M."/>
            <person name="Nakamoto N."/>
            <person name="Caballero S."/>
            <person name="Norman J."/>
            <person name="Olle B."/>
            <person name="Tanoue T."/>
            <person name="Arita M."/>
            <person name="Bucci V."/>
            <person name="Atarashi K."/>
            <person name="Xavier R."/>
            <person name="Honda K."/>
        </authorList>
    </citation>
    <scope>NUCLEOTIDE SEQUENCE [LARGE SCALE GENOMIC DNA]</scope>
    <source>
        <strain evidence="11">k34-0107-D12</strain>
    </source>
</reference>
<feature type="domain" description="ABC transmembrane type-1" evidence="9">
    <location>
        <begin position="62"/>
        <end position="250"/>
    </location>
</feature>
<dbReference type="InterPro" id="IPR035906">
    <property type="entry name" value="MetI-like_sf"/>
</dbReference>
<comment type="similarity">
    <text evidence="8">Belongs to the binding-protein-dependent transport system permease family.</text>
</comment>
<feature type="transmembrane region" description="Helical" evidence="8">
    <location>
        <begin position="228"/>
        <end position="250"/>
    </location>
</feature>
<comment type="subcellular location">
    <subcellularLocation>
        <location evidence="1">Cell inner membrane</location>
        <topology evidence="1">Multi-pass membrane protein</topology>
    </subcellularLocation>
    <subcellularLocation>
        <location evidence="8">Cell membrane</location>
        <topology evidence="8">Multi-pass membrane protein</topology>
    </subcellularLocation>
</comment>
<organism evidence="10 11">
    <name type="scientific">Blautia parvula</name>
    <dbReference type="NCBI Taxonomy" id="2877527"/>
    <lineage>
        <taxon>Bacteria</taxon>
        <taxon>Bacillati</taxon>
        <taxon>Bacillota</taxon>
        <taxon>Clostridia</taxon>
        <taxon>Lachnospirales</taxon>
        <taxon>Lachnospiraceae</taxon>
        <taxon>Blautia</taxon>
    </lineage>
</organism>
<evidence type="ECO:0000313" key="11">
    <source>
        <dbReference type="Proteomes" id="UP001600941"/>
    </source>
</evidence>
<keyword evidence="5 8" id="KW-0812">Transmembrane</keyword>
<evidence type="ECO:0000256" key="7">
    <source>
        <dbReference type="ARBA" id="ARBA00023136"/>
    </source>
</evidence>
<comment type="caution">
    <text evidence="10">The sequence shown here is derived from an EMBL/GenBank/DDBJ whole genome shotgun (WGS) entry which is preliminary data.</text>
</comment>
<evidence type="ECO:0000256" key="6">
    <source>
        <dbReference type="ARBA" id="ARBA00022989"/>
    </source>
</evidence>
<dbReference type="CDD" id="cd06261">
    <property type="entry name" value="TM_PBP2"/>
    <property type="match status" value="1"/>
</dbReference>
<evidence type="ECO:0000256" key="8">
    <source>
        <dbReference type="RuleBase" id="RU363032"/>
    </source>
</evidence>
<dbReference type="Gene3D" id="1.10.3720.10">
    <property type="entry name" value="MetI-like"/>
    <property type="match status" value="1"/>
</dbReference>
<gene>
    <name evidence="10" type="ORF">K340107D12_05500</name>
</gene>
<keyword evidence="3" id="KW-1003">Cell membrane</keyword>
<evidence type="ECO:0000256" key="4">
    <source>
        <dbReference type="ARBA" id="ARBA00022519"/>
    </source>
</evidence>
<dbReference type="Proteomes" id="UP001600941">
    <property type="component" value="Unassembled WGS sequence"/>
</dbReference>
<feature type="transmembrane region" description="Helical" evidence="8">
    <location>
        <begin position="100"/>
        <end position="124"/>
    </location>
</feature>
<feature type="transmembrane region" description="Helical" evidence="8">
    <location>
        <begin position="7"/>
        <end position="31"/>
    </location>
</feature>
<evidence type="ECO:0000256" key="2">
    <source>
        <dbReference type="ARBA" id="ARBA00022448"/>
    </source>
</evidence>
<keyword evidence="2 8" id="KW-0813">Transport</keyword>
<dbReference type="PANTHER" id="PTHR43357:SF4">
    <property type="entry name" value="INNER MEMBRANE ABC TRANSPORTER PERMEASE PROTEIN YDCV"/>
    <property type="match status" value="1"/>
</dbReference>
<evidence type="ECO:0000256" key="3">
    <source>
        <dbReference type="ARBA" id="ARBA00022475"/>
    </source>
</evidence>
<evidence type="ECO:0000256" key="1">
    <source>
        <dbReference type="ARBA" id="ARBA00004429"/>
    </source>
</evidence>
<keyword evidence="4" id="KW-0997">Cell inner membrane</keyword>
<feature type="transmembrane region" description="Helical" evidence="8">
    <location>
        <begin position="187"/>
        <end position="208"/>
    </location>
</feature>
<dbReference type="SUPFAM" id="SSF161098">
    <property type="entry name" value="MetI-like"/>
    <property type="match status" value="1"/>
</dbReference>
<keyword evidence="11" id="KW-1185">Reference proteome</keyword>
<evidence type="ECO:0000313" key="10">
    <source>
        <dbReference type="EMBL" id="GAA6497734.1"/>
    </source>
</evidence>
<dbReference type="InterPro" id="IPR000515">
    <property type="entry name" value="MetI-like"/>
</dbReference>
<keyword evidence="6 8" id="KW-1133">Transmembrane helix</keyword>
<accession>A0ABQ0BMH6</accession>
<dbReference type="RefSeq" id="WP_103731018.1">
    <property type="nucleotide sequence ID" value="NZ_BAABZQ010000001.1"/>
</dbReference>
<proteinExistence type="inferred from homology"/>
<keyword evidence="7 8" id="KW-0472">Membrane</keyword>
<dbReference type="EMBL" id="BAABZQ010000001">
    <property type="protein sequence ID" value="GAA6497734.1"/>
    <property type="molecule type" value="Genomic_DNA"/>
</dbReference>
<name>A0ABQ0BMH6_9FIRM</name>
<sequence length="261" mass="29517">MRKYKVAGTIFNSVVYLFLLLPLIVVIITSFGEGNRAVFPTHGFTLKWYSEALHNVDFFESVFISLKIAVVSTLISAVLGTMVSLYFWKTKGRLKEIFELVFMAPMVVPTVVYAVAFLLAFSSWKFVVPYWKLVLSYCAIQIPYVIRSVTAALYGLDVSFEEASLVLGARPMKTLYKVTLPCIKRGIISGIIFAFVVSFDEAVIIMFLRNASTVTYPLRLYTHITEQFSPMVSAFSAVFILISFVVIYVIERIFGLSNMYQ</sequence>
<evidence type="ECO:0000259" key="9">
    <source>
        <dbReference type="PROSITE" id="PS50928"/>
    </source>
</evidence>
<evidence type="ECO:0000256" key="5">
    <source>
        <dbReference type="ARBA" id="ARBA00022692"/>
    </source>
</evidence>
<protein>
    <submittedName>
        <fullName evidence="10">ABC transporter permease</fullName>
    </submittedName>
</protein>
<dbReference type="Pfam" id="PF00528">
    <property type="entry name" value="BPD_transp_1"/>
    <property type="match status" value="1"/>
</dbReference>
<dbReference type="PANTHER" id="PTHR43357">
    <property type="entry name" value="INNER MEMBRANE ABC TRANSPORTER PERMEASE PROTEIN YDCV"/>
    <property type="match status" value="1"/>
</dbReference>
<feature type="transmembrane region" description="Helical" evidence="8">
    <location>
        <begin position="62"/>
        <end position="88"/>
    </location>
</feature>
<dbReference type="PROSITE" id="PS50928">
    <property type="entry name" value="ABC_TM1"/>
    <property type="match status" value="1"/>
</dbReference>